<reference evidence="2 3" key="1">
    <citation type="submission" date="2020-08" db="EMBL/GenBank/DDBJ databases">
        <title>Genomic Encyclopedia of Type Strains, Phase IV (KMG-IV): sequencing the most valuable type-strain genomes for metagenomic binning, comparative biology and taxonomic classification.</title>
        <authorList>
            <person name="Goeker M."/>
        </authorList>
    </citation>
    <scope>NUCLEOTIDE SEQUENCE [LARGE SCALE GENOMIC DNA]</scope>
    <source>
        <strain evidence="2 3">DSM 23958</strain>
    </source>
</reference>
<sequence>MAFEADLRFKKAPYPTPGPVPLVFGELDGPLVQAELSLALGAPGFSAEVRRAYEASLALALGDPGFSAGAAVFSGLTFDAELSLALGDPGLSAVVGPPNDATISVSLGDPGVAATVSFDSLTERPVAGASRSEHQRAQAAAGAGAKSAHQLTQRAQAGGANRHTPALALQQPARAGHQAALPARRQAGAVHSAAVPVRTDTTGRHAETLRGIRPRATATHEEAARVTARPRVGSHQERLRHARPALRAVDQAAEPRRAGWAHGSASAAPMRRYRQATHQEAMRPPAGKYRPLPPGSGRVPCYLPSPHLRFTKLPGGPALLFTCSAGGGPAATVSIPVRRVYMVANTLSLTRVADGVQIPARSVAVSLDVDSWTWGFSASASAQALPLLTPGVTGPTELQLDLNGMSFRVLVEGISQRRSFGRTELTIRGRGRNAVLAAPYAAQMSFFNGADQTAAQAATAALLTNGVPSGWGVDWGLDDWLLPSGAWSFQGSPMDAVLTIAQAAGGYVQPHATEATLLVRHRYPVLPRDWSSRVPDIELPADLVSVEDIRWLDKPAYNRVFVAGGQIGGRLGQITLASTAGDLPAAMVVDPLVTDVPALRQRGRAILGEGGRQAMISLRLPALQQLGLVRPGKLLRYVDGGTTRLGLVRSLHIEASHEQAWQTLGVETHV</sequence>
<proteinExistence type="predicted"/>
<comment type="caution">
    <text evidence="2">The sequence shown here is derived from an EMBL/GenBank/DDBJ whole genome shotgun (WGS) entry which is preliminary data.</text>
</comment>
<gene>
    <name evidence="2" type="ORF">HNQ51_001709</name>
</gene>
<feature type="region of interest" description="Disordered" evidence="1">
    <location>
        <begin position="124"/>
        <end position="162"/>
    </location>
</feature>
<feature type="region of interest" description="Disordered" evidence="1">
    <location>
        <begin position="217"/>
        <end position="240"/>
    </location>
</feature>
<evidence type="ECO:0000256" key="1">
    <source>
        <dbReference type="SAM" id="MobiDB-lite"/>
    </source>
</evidence>
<protein>
    <submittedName>
        <fullName evidence="2">Uncharacterized protein</fullName>
    </submittedName>
</protein>
<name>A0A840S264_9BURK</name>
<dbReference type="Proteomes" id="UP000554837">
    <property type="component" value="Unassembled WGS sequence"/>
</dbReference>
<dbReference type="RefSeq" id="WP_138855921.1">
    <property type="nucleotide sequence ID" value="NZ_CP040709.1"/>
</dbReference>
<feature type="region of interest" description="Disordered" evidence="1">
    <location>
        <begin position="251"/>
        <end position="270"/>
    </location>
</feature>
<dbReference type="OrthoDB" id="8609885at2"/>
<evidence type="ECO:0000313" key="2">
    <source>
        <dbReference type="EMBL" id="MBB5204395.1"/>
    </source>
</evidence>
<evidence type="ECO:0000313" key="3">
    <source>
        <dbReference type="Proteomes" id="UP000554837"/>
    </source>
</evidence>
<dbReference type="EMBL" id="JACHHO010000002">
    <property type="protein sequence ID" value="MBB5204395.1"/>
    <property type="molecule type" value="Genomic_DNA"/>
</dbReference>
<dbReference type="AlphaFoldDB" id="A0A840S264"/>
<accession>A0A840S264</accession>
<organism evidence="2 3">
    <name type="scientific">Inhella inkyongensis</name>
    <dbReference type="NCBI Taxonomy" id="392593"/>
    <lineage>
        <taxon>Bacteria</taxon>
        <taxon>Pseudomonadati</taxon>
        <taxon>Pseudomonadota</taxon>
        <taxon>Betaproteobacteria</taxon>
        <taxon>Burkholderiales</taxon>
        <taxon>Sphaerotilaceae</taxon>
        <taxon>Inhella</taxon>
    </lineage>
</organism>
<keyword evidence="3" id="KW-1185">Reference proteome</keyword>